<reference evidence="1 2" key="1">
    <citation type="submission" date="2018-08" db="EMBL/GenBank/DDBJ databases">
        <title>Murine metabolic-syndrome-specific gut microbial biobank.</title>
        <authorList>
            <person name="Liu C."/>
        </authorList>
    </citation>
    <scope>NUCLEOTIDE SEQUENCE [LARGE SCALE GENOMIC DNA]</scope>
    <source>
        <strain evidence="1 2">583</strain>
    </source>
</reference>
<dbReference type="EMBL" id="QXXA01000007">
    <property type="protein sequence ID" value="NBI06624.1"/>
    <property type="molecule type" value="Genomic_DNA"/>
</dbReference>
<evidence type="ECO:0000313" key="1">
    <source>
        <dbReference type="EMBL" id="NBI06624.1"/>
    </source>
</evidence>
<protein>
    <submittedName>
        <fullName evidence="1">Uncharacterized protein</fullName>
    </submittedName>
</protein>
<organism evidence="1 2">
    <name type="scientific">Senegalia massiliensis</name>
    <dbReference type="NCBI Taxonomy" id="1720316"/>
    <lineage>
        <taxon>Bacteria</taxon>
        <taxon>Bacillati</taxon>
        <taxon>Bacillota</taxon>
        <taxon>Clostridia</taxon>
        <taxon>Eubacteriales</taxon>
        <taxon>Clostridiaceae</taxon>
        <taxon>Senegalia</taxon>
    </lineage>
</organism>
<proteinExistence type="predicted"/>
<dbReference type="OrthoDB" id="1909423at2"/>
<dbReference type="AlphaFoldDB" id="A0A845QXA8"/>
<evidence type="ECO:0000313" key="2">
    <source>
        <dbReference type="Proteomes" id="UP000467132"/>
    </source>
</evidence>
<accession>A0A845QXA8</accession>
<keyword evidence="2" id="KW-1185">Reference proteome</keyword>
<gene>
    <name evidence="1" type="ORF">D3Z33_07090</name>
</gene>
<name>A0A845QXA8_9CLOT</name>
<dbReference type="Proteomes" id="UP000467132">
    <property type="component" value="Unassembled WGS sequence"/>
</dbReference>
<dbReference type="RefSeq" id="WP_160197111.1">
    <property type="nucleotide sequence ID" value="NZ_QXXA01000007.1"/>
</dbReference>
<comment type="caution">
    <text evidence="1">The sequence shown here is derived from an EMBL/GenBank/DDBJ whole genome shotgun (WGS) entry which is preliminary data.</text>
</comment>
<sequence>MGRSDNRTFMQILTDMTNYKKARYIVWYCTPEDEREDFEDLNKKVLGDLQRENVEKWRLEPDVSKGIQYYMKLLHTEKMKNIYDKMYQQALDGDVQSAKYLMDFSKDFFKDIEGKNELESILDNINLGIEE</sequence>